<dbReference type="AlphaFoldDB" id="U5LCU2"/>
<name>U5LCU2_9BACI</name>
<dbReference type="HOGENOM" id="CLU_1559883_0_0_9"/>
<keyword evidence="2" id="KW-1185">Reference proteome</keyword>
<dbReference type="RefSeq" id="WP_009793609.1">
    <property type="nucleotide sequence ID" value="NC_022524.1"/>
</dbReference>
<dbReference type="STRING" id="1367477.N288_13245"/>
<dbReference type="Proteomes" id="UP000017805">
    <property type="component" value="Chromosome"/>
</dbReference>
<accession>U5LCU2</accession>
<evidence type="ECO:0000313" key="1">
    <source>
        <dbReference type="EMBL" id="AGX04551.1"/>
    </source>
</evidence>
<sequence length="171" mass="19441">MIELSGKLIEIILQMIKIIRTSIKKRKLAAAQERSAVPGIHRNRRMSPGGRIIGSLIELSGELIKIILQMIEMIRTSIKKRKLAAPKGQPTRQPALTAVNSIKLQYCKTAYNNSRNFPENHQNSRIFSFSHGEYPSSAARSALKPQKKEADEPIKGRRLLSFQIFLYFQIQ</sequence>
<gene>
    <name evidence="1" type="ORF">N288_13245</name>
</gene>
<dbReference type="KEGG" id="bif:N288_13245"/>
<dbReference type="EMBL" id="CP006643">
    <property type="protein sequence ID" value="AGX04551.1"/>
    <property type="molecule type" value="Genomic_DNA"/>
</dbReference>
<reference evidence="1 2" key="1">
    <citation type="submission" date="2013-07" db="EMBL/GenBank/DDBJ databases">
        <title>Complete genome sequence of Bacillus infantis NRRL B-14911 that has potential to induce cardiac disease by antigenic mimicry.</title>
        <authorList>
            <person name="Massilamany C."/>
            <person name="Smith T.P.L."/>
            <person name="Loy J.D."/>
            <person name="Barletta R."/>
            <person name="Reddy J."/>
        </authorList>
    </citation>
    <scope>NUCLEOTIDE SEQUENCE [LARGE SCALE GENOMIC DNA]</scope>
    <source>
        <strain evidence="1 2">NRRL B-14911</strain>
    </source>
</reference>
<protein>
    <submittedName>
        <fullName evidence="1">Uncharacterized protein</fullName>
    </submittedName>
</protein>
<organism evidence="1 2">
    <name type="scientific">Bacillus infantis NRRL B-14911</name>
    <dbReference type="NCBI Taxonomy" id="1367477"/>
    <lineage>
        <taxon>Bacteria</taxon>
        <taxon>Bacillati</taxon>
        <taxon>Bacillota</taxon>
        <taxon>Bacilli</taxon>
        <taxon>Bacillales</taxon>
        <taxon>Bacillaceae</taxon>
        <taxon>Bacillus</taxon>
    </lineage>
</organism>
<evidence type="ECO:0000313" key="2">
    <source>
        <dbReference type="Proteomes" id="UP000017805"/>
    </source>
</evidence>
<proteinExistence type="predicted"/>